<feature type="signal peptide" evidence="1">
    <location>
        <begin position="1"/>
        <end position="26"/>
    </location>
</feature>
<organism evidence="3 4">
    <name type="scientific">Corynebacterium meitnerae</name>
    <dbReference type="NCBI Taxonomy" id="2913498"/>
    <lineage>
        <taxon>Bacteria</taxon>
        <taxon>Bacillati</taxon>
        <taxon>Actinomycetota</taxon>
        <taxon>Actinomycetes</taxon>
        <taxon>Mycobacteriales</taxon>
        <taxon>Corynebacteriaceae</taxon>
        <taxon>Corynebacterium</taxon>
    </lineage>
</organism>
<feature type="domain" description="Long Rib" evidence="2">
    <location>
        <begin position="335"/>
        <end position="426"/>
    </location>
</feature>
<comment type="caution">
    <text evidence="3">The sequence shown here is derived from an EMBL/GenBank/DDBJ whole genome shotgun (WGS) entry which is preliminary data.</text>
</comment>
<proteinExistence type="predicted"/>
<feature type="domain" description="Long Rib" evidence="2">
    <location>
        <begin position="436"/>
        <end position="522"/>
    </location>
</feature>
<reference evidence="3" key="1">
    <citation type="submission" date="2022-02" db="EMBL/GenBank/DDBJ databases">
        <title>Corynebacterium sp. from urogenital microbiome.</title>
        <authorList>
            <person name="Cappelli E.A."/>
            <person name="Ribeiro T.G."/>
            <person name="Peixe L."/>
        </authorList>
    </citation>
    <scope>NUCLEOTIDE SEQUENCE</scope>
    <source>
        <strain evidence="3">C8Ua_172</strain>
    </source>
</reference>
<evidence type="ECO:0000259" key="2">
    <source>
        <dbReference type="Pfam" id="PF18957"/>
    </source>
</evidence>
<keyword evidence="4" id="KW-1185">Reference proteome</keyword>
<dbReference type="Proteomes" id="UP001146468">
    <property type="component" value="Unassembled WGS sequence"/>
</dbReference>
<feature type="domain" description="Long Rib" evidence="2">
    <location>
        <begin position="233"/>
        <end position="326"/>
    </location>
</feature>
<name>A0A9X3LV07_9CORY</name>
<evidence type="ECO:0000313" key="3">
    <source>
        <dbReference type="EMBL" id="MCZ9294690.1"/>
    </source>
</evidence>
<dbReference type="RefSeq" id="WP_269966107.1">
    <property type="nucleotide sequence ID" value="NZ_JAKMUS010000017.1"/>
</dbReference>
<dbReference type="AlphaFoldDB" id="A0A9X3LV07"/>
<dbReference type="Pfam" id="PF18957">
    <property type="entry name" value="RibLong"/>
    <property type="match status" value="4"/>
</dbReference>
<dbReference type="InterPro" id="IPR044055">
    <property type="entry name" value="RibLong"/>
</dbReference>
<evidence type="ECO:0000313" key="4">
    <source>
        <dbReference type="Proteomes" id="UP001146468"/>
    </source>
</evidence>
<feature type="chain" id="PRO_5040982221" evidence="1">
    <location>
        <begin position="27"/>
        <end position="669"/>
    </location>
</feature>
<dbReference type="NCBIfam" id="NF038186">
    <property type="entry name" value="YPDG_rpt"/>
    <property type="match status" value="3"/>
</dbReference>
<keyword evidence="1" id="KW-0732">Signal</keyword>
<feature type="domain" description="Long Rib" evidence="2">
    <location>
        <begin position="525"/>
        <end position="615"/>
    </location>
</feature>
<gene>
    <name evidence="3" type="ORF">L8U60_09360</name>
</gene>
<accession>A0A9X3LV07</accession>
<sequence>MLRNAHRRFTAIAVAVALSAPMVAQAEEAPVALPAAQPVAVNEVREDPRVAYIGDRLVLRPVGFTPTKMEWVVDGALVKTCEFPNGFEASECGLVLDFPAGTMVELVSYSPSGKRIVPLVVTDPAEGFGFAGTQQTTVNREVGQAITLRAGEKLPAESSTIVWRRADQVLKTCELGSLEDVEKCSYTPSEADEGAIIDVQLVYRSRVVSTLTANVGTIKPVPGSDVPEDGKQADMYVPVYPQAYARTGHGGSTHTPTFDLSHDGRTFERQPAPTGTTFEVLTGPATVDPDGRLTVVAPKEKKTGEKVPVTVKVTYPDGSTDITTVEFLLVENLLADKYDPAYEQGRTAAKGKTITVHQVEERTMPGVEYTVVEPEGGFGGWLVGVDKLTGTLTLTAPKDSNAPLTVKVRAIYADASSDDLTTTAHVNSGNDDASKYVPSQAEPVIAAPGESRSVTPKGTLPGSTFDLVGDGGLEKVSVDKATGRTDFTVPADAKPDALYLPVMDVTYPDGSQNRVATPVRVTSLAQSAKPAWEKLTVAFNRSAEVKQTGTVPEGTKFGLSESFSPAGWHVRIDETTGRLTATTSRDVNPGATLKIPVVVTYADRSQRQIEVPAEVVKNKWLEINEKLGSSNVDWIAIAVSVVVSLVLSLAASRYAQQFVDQIKRQLNLR</sequence>
<protein>
    <submittedName>
        <fullName evidence="3">YPDG domain-containing protein</fullName>
    </submittedName>
</protein>
<dbReference type="EMBL" id="JAKMUS010000017">
    <property type="protein sequence ID" value="MCZ9294690.1"/>
    <property type="molecule type" value="Genomic_DNA"/>
</dbReference>
<evidence type="ECO:0000256" key="1">
    <source>
        <dbReference type="SAM" id="SignalP"/>
    </source>
</evidence>